<feature type="chain" id="PRO_5015591680" description="Lipoprotein" evidence="2">
    <location>
        <begin position="24"/>
        <end position="62"/>
    </location>
</feature>
<dbReference type="PROSITE" id="PS51257">
    <property type="entry name" value="PROKAR_LIPOPROTEIN"/>
    <property type="match status" value="1"/>
</dbReference>
<dbReference type="AlphaFoldDB" id="A0A2T3Y0A9"/>
<feature type="signal peptide" evidence="2">
    <location>
        <begin position="1"/>
        <end position="23"/>
    </location>
</feature>
<protein>
    <recommendedName>
        <fullName evidence="5">Lipoprotein</fullName>
    </recommendedName>
</protein>
<organism evidence="3 4">
    <name type="scientific">Trinickia symbiotica</name>
    <dbReference type="NCBI Taxonomy" id="863227"/>
    <lineage>
        <taxon>Bacteria</taxon>
        <taxon>Pseudomonadati</taxon>
        <taxon>Pseudomonadota</taxon>
        <taxon>Betaproteobacteria</taxon>
        <taxon>Burkholderiales</taxon>
        <taxon>Burkholderiaceae</taxon>
        <taxon>Trinickia</taxon>
    </lineage>
</organism>
<dbReference type="EMBL" id="PYUC01000002">
    <property type="protein sequence ID" value="PTB22214.1"/>
    <property type="molecule type" value="Genomic_DNA"/>
</dbReference>
<gene>
    <name evidence="3" type="ORF">C9I57_05885</name>
</gene>
<evidence type="ECO:0000313" key="3">
    <source>
        <dbReference type="EMBL" id="PTB22214.1"/>
    </source>
</evidence>
<reference evidence="3 4" key="1">
    <citation type="submission" date="2018-03" db="EMBL/GenBank/DDBJ databases">
        <title>Whole genome analyses suggest that Burkholderia sensu lato contains two further novel genera in the rhizoxinica-symbiotica group Mycetohabitans gen. nov., and Trinickia gen. nov.: implications for the evolution of diazotrophy and nodulation in the Burkholderiaceae.</title>
        <authorList>
            <person name="Estrada De Los Santos P."/>
            <person name="Palmer M."/>
            <person name="Chavez-Ramirez B."/>
            <person name="Steenkamp E.T."/>
            <person name="Hirsch A.M."/>
            <person name="Manyaka P."/>
            <person name="Maluk M."/>
            <person name="Lafos M."/>
            <person name="Crook M."/>
            <person name="Gross E."/>
            <person name="Simon M.F."/>
            <person name="Bueno Dos Reis Junior F."/>
            <person name="Poole P.S."/>
            <person name="Venter S.N."/>
            <person name="James E.K."/>
        </authorList>
    </citation>
    <scope>NUCLEOTIDE SEQUENCE [LARGE SCALE GENOMIC DNA]</scope>
    <source>
        <strain evidence="3 4">JPY-366</strain>
    </source>
</reference>
<evidence type="ECO:0000313" key="4">
    <source>
        <dbReference type="Proteomes" id="UP000240638"/>
    </source>
</evidence>
<accession>A0A2T3Y0A9</accession>
<name>A0A2T3Y0A9_9BURK</name>
<evidence type="ECO:0000256" key="1">
    <source>
        <dbReference type="SAM" id="MobiDB-lite"/>
    </source>
</evidence>
<comment type="caution">
    <text evidence="3">The sequence shown here is derived from an EMBL/GenBank/DDBJ whole genome shotgun (WGS) entry which is preliminary data.</text>
</comment>
<evidence type="ECO:0000256" key="2">
    <source>
        <dbReference type="SAM" id="SignalP"/>
    </source>
</evidence>
<evidence type="ECO:0008006" key="5">
    <source>
        <dbReference type="Google" id="ProtNLM"/>
    </source>
</evidence>
<dbReference type="Proteomes" id="UP000240638">
    <property type="component" value="Unassembled WGS sequence"/>
</dbReference>
<keyword evidence="2" id="KW-0732">Signal</keyword>
<sequence>MFMKRFALAAAAAVSLLAGCGDATIHHHRAPQDPPDYHGVPTDTRPPAMIDAPGAPGATPPQ</sequence>
<feature type="region of interest" description="Disordered" evidence="1">
    <location>
        <begin position="25"/>
        <end position="62"/>
    </location>
</feature>
<proteinExistence type="predicted"/>